<comment type="caution">
    <text evidence="3">The sequence shown here is derived from an EMBL/GenBank/DDBJ whole genome shotgun (WGS) entry which is preliminary data.</text>
</comment>
<dbReference type="InterPro" id="IPR052895">
    <property type="entry name" value="HetReg/Transcr_Mod"/>
</dbReference>
<dbReference type="PANTHER" id="PTHR24148:SF64">
    <property type="entry name" value="HETEROKARYON INCOMPATIBILITY DOMAIN-CONTAINING PROTEIN"/>
    <property type="match status" value="1"/>
</dbReference>
<feature type="domain" description="Heterokaryon incompatibility" evidence="2">
    <location>
        <begin position="69"/>
        <end position="261"/>
    </location>
</feature>
<organism evidence="3 4">
    <name type="scientific">Madurella mycetomatis</name>
    <dbReference type="NCBI Taxonomy" id="100816"/>
    <lineage>
        <taxon>Eukaryota</taxon>
        <taxon>Fungi</taxon>
        <taxon>Dikarya</taxon>
        <taxon>Ascomycota</taxon>
        <taxon>Pezizomycotina</taxon>
        <taxon>Sordariomycetes</taxon>
        <taxon>Sordariomycetidae</taxon>
        <taxon>Sordariales</taxon>
        <taxon>Sordariales incertae sedis</taxon>
        <taxon>Madurella</taxon>
    </lineage>
</organism>
<evidence type="ECO:0000259" key="2">
    <source>
        <dbReference type="Pfam" id="PF06985"/>
    </source>
</evidence>
<dbReference type="Pfam" id="PF06985">
    <property type="entry name" value="HET"/>
    <property type="match status" value="1"/>
</dbReference>
<dbReference type="STRING" id="100816.A0A175WGT9"/>
<feature type="region of interest" description="Disordered" evidence="1">
    <location>
        <begin position="208"/>
        <end position="230"/>
    </location>
</feature>
<protein>
    <submittedName>
        <fullName evidence="3">Heterokaryon incompatibility protein 6, OR allele</fullName>
    </submittedName>
</protein>
<reference evidence="3 4" key="1">
    <citation type="journal article" date="2016" name="Genome Announc.">
        <title>Genome Sequence of Madurella mycetomatis mm55, Isolated from a Human Mycetoma Case in Sudan.</title>
        <authorList>
            <person name="Smit S."/>
            <person name="Derks M.F."/>
            <person name="Bervoets S."/>
            <person name="Fahal A."/>
            <person name="van Leeuwen W."/>
            <person name="van Belkum A."/>
            <person name="van de Sande W.W."/>
        </authorList>
    </citation>
    <scope>NUCLEOTIDE SEQUENCE [LARGE SCALE GENOMIC DNA]</scope>
    <source>
        <strain evidence="4">mm55</strain>
    </source>
</reference>
<keyword evidence="4" id="KW-1185">Reference proteome</keyword>
<sequence>MSPYKYCPLPPSHIRLLELHPSADPVAPLKASVLTVALLSLSAPLITERGDRDELTRPKPPAPAATAPFEALSYAWGDPATPSTLHITDGTAVPITASLSSLLARIRRPDAPRTVWADAVCINQRDPAEKAVQVGMMDVIYSAAERVLADLGEDDGGCGMMALRVMGRYWRVGLEQGVDRNGFGRTLTTPETLRMLGIEDEVGLGDSTPTRGVAATADPVEGAEEEQRGAAGRLDFTDDERLAVLKFFERPWFRRIWIMQEFVLAREVVMFYGRHKINWRHLFASCFVYEGIPMITQAVLGGDLNQMAGMMNYFSMAWIRRLRTLEQTESGRQFVDYLAALSDGRMMRYYRKPSLAQLLHYLRMSHATLRRDRYFALLKISSDVDVEEHPELRPDYTAPDHEIVRRFAKVLIQKDGAAEALMRAGLWRQMEPKLPSWAEDATQDNSTFLELTMADSTHKAAGDTEFIAWTDPNSPNTITVKGFRADTIQEPATSWQDVVSNERERLWAAAEYLHRGFLFFSGLILQQIISAGRNHTPAVRIPKMPPP</sequence>
<accession>A0A175WGT9</accession>
<dbReference type="EMBL" id="LCTW02000006">
    <property type="protein sequence ID" value="KXX82913.1"/>
    <property type="molecule type" value="Genomic_DNA"/>
</dbReference>
<evidence type="ECO:0000256" key="1">
    <source>
        <dbReference type="SAM" id="MobiDB-lite"/>
    </source>
</evidence>
<dbReference type="Proteomes" id="UP000078237">
    <property type="component" value="Unassembled WGS sequence"/>
</dbReference>
<dbReference type="OrthoDB" id="5242632at2759"/>
<evidence type="ECO:0000313" key="4">
    <source>
        <dbReference type="Proteomes" id="UP000078237"/>
    </source>
</evidence>
<dbReference type="InterPro" id="IPR010730">
    <property type="entry name" value="HET"/>
</dbReference>
<evidence type="ECO:0000313" key="3">
    <source>
        <dbReference type="EMBL" id="KXX82913.1"/>
    </source>
</evidence>
<gene>
    <name evidence="3" type="ORF">MMYC01_200601</name>
</gene>
<dbReference type="PANTHER" id="PTHR24148">
    <property type="entry name" value="ANKYRIN REPEAT DOMAIN-CONTAINING PROTEIN 39 HOMOLOG-RELATED"/>
    <property type="match status" value="1"/>
</dbReference>
<proteinExistence type="predicted"/>
<name>A0A175WGT9_9PEZI</name>
<dbReference type="VEuPathDB" id="FungiDB:MMYC01_200601"/>
<dbReference type="AlphaFoldDB" id="A0A175WGT9"/>